<feature type="transmembrane region" description="Helical" evidence="1">
    <location>
        <begin position="116"/>
        <end position="134"/>
    </location>
</feature>
<dbReference type="InterPro" id="IPR021517">
    <property type="entry name" value="DUF3180"/>
</dbReference>
<keyword evidence="1" id="KW-0472">Membrane</keyword>
<sequence>MHLTRPRDLVVAAVAGFAVVYLLFQLSYGDLPELPLFAGVTFAVLAVAEAALALSIRSRIRSGRVRGDAVGIARAVALAKASSLAGAFLGGGWLAAFGYVFPRRDELVAAVSDSRSAVVGVVSSVLLVAAGLWLEHSCRTPPEKPGQQTG</sequence>
<evidence type="ECO:0000313" key="3">
    <source>
        <dbReference type="Proteomes" id="UP001500689"/>
    </source>
</evidence>
<dbReference type="EMBL" id="BAAAZN010000009">
    <property type="protein sequence ID" value="GAA3556697.1"/>
    <property type="molecule type" value="Genomic_DNA"/>
</dbReference>
<keyword evidence="3" id="KW-1185">Reference proteome</keyword>
<reference evidence="3" key="1">
    <citation type="journal article" date="2019" name="Int. J. Syst. Evol. Microbiol.">
        <title>The Global Catalogue of Microorganisms (GCM) 10K type strain sequencing project: providing services to taxonomists for standard genome sequencing and annotation.</title>
        <authorList>
            <consortium name="The Broad Institute Genomics Platform"/>
            <consortium name="The Broad Institute Genome Sequencing Center for Infectious Disease"/>
            <person name="Wu L."/>
            <person name="Ma J."/>
        </authorList>
    </citation>
    <scope>NUCLEOTIDE SEQUENCE [LARGE SCALE GENOMIC DNA]</scope>
    <source>
        <strain evidence="3">JCM 16898</strain>
    </source>
</reference>
<accession>A0ABP6WUS3</accession>
<feature type="transmembrane region" description="Helical" evidence="1">
    <location>
        <begin position="9"/>
        <end position="28"/>
    </location>
</feature>
<keyword evidence="1" id="KW-1133">Transmembrane helix</keyword>
<gene>
    <name evidence="2" type="ORF">GCM10022222_45490</name>
</gene>
<dbReference type="Proteomes" id="UP001500689">
    <property type="component" value="Unassembled WGS sequence"/>
</dbReference>
<dbReference type="Pfam" id="PF11377">
    <property type="entry name" value="DUF3180"/>
    <property type="match status" value="1"/>
</dbReference>
<proteinExistence type="predicted"/>
<feature type="transmembrane region" description="Helical" evidence="1">
    <location>
        <begin position="34"/>
        <end position="54"/>
    </location>
</feature>
<protein>
    <submittedName>
        <fullName evidence="2">DUF3180 domain-containing protein</fullName>
    </submittedName>
</protein>
<dbReference type="RefSeq" id="WP_344862953.1">
    <property type="nucleotide sequence ID" value="NZ_BAAAZN010000009.1"/>
</dbReference>
<keyword evidence="1" id="KW-0812">Transmembrane</keyword>
<feature type="transmembrane region" description="Helical" evidence="1">
    <location>
        <begin position="75"/>
        <end position="96"/>
    </location>
</feature>
<name>A0ABP6WUS3_9PSEU</name>
<evidence type="ECO:0000256" key="1">
    <source>
        <dbReference type="SAM" id="Phobius"/>
    </source>
</evidence>
<comment type="caution">
    <text evidence="2">The sequence shown here is derived from an EMBL/GenBank/DDBJ whole genome shotgun (WGS) entry which is preliminary data.</text>
</comment>
<organism evidence="2 3">
    <name type="scientific">Amycolatopsis ultiminotia</name>
    <dbReference type="NCBI Taxonomy" id="543629"/>
    <lineage>
        <taxon>Bacteria</taxon>
        <taxon>Bacillati</taxon>
        <taxon>Actinomycetota</taxon>
        <taxon>Actinomycetes</taxon>
        <taxon>Pseudonocardiales</taxon>
        <taxon>Pseudonocardiaceae</taxon>
        <taxon>Amycolatopsis</taxon>
    </lineage>
</organism>
<evidence type="ECO:0000313" key="2">
    <source>
        <dbReference type="EMBL" id="GAA3556697.1"/>
    </source>
</evidence>